<dbReference type="InterPro" id="IPR013821">
    <property type="entry name" value="K_chnl_volt-dep_KCNQ_C"/>
</dbReference>
<evidence type="ECO:0000256" key="5">
    <source>
        <dbReference type="ARBA" id="ARBA00023065"/>
    </source>
</evidence>
<keyword evidence="3" id="KW-1003">Cell membrane</keyword>
<evidence type="ECO:0000256" key="8">
    <source>
        <dbReference type="SAM" id="MobiDB-lite"/>
    </source>
</evidence>
<keyword evidence="2" id="KW-0813">Transport</keyword>
<organism evidence="10 11">
    <name type="scientific">Macrosiphum euphorbiae</name>
    <name type="common">potato aphid</name>
    <dbReference type="NCBI Taxonomy" id="13131"/>
    <lineage>
        <taxon>Eukaryota</taxon>
        <taxon>Metazoa</taxon>
        <taxon>Ecdysozoa</taxon>
        <taxon>Arthropoda</taxon>
        <taxon>Hexapoda</taxon>
        <taxon>Insecta</taxon>
        <taxon>Pterygota</taxon>
        <taxon>Neoptera</taxon>
        <taxon>Paraneoptera</taxon>
        <taxon>Hemiptera</taxon>
        <taxon>Sternorrhyncha</taxon>
        <taxon>Aphidomorpha</taxon>
        <taxon>Aphidoidea</taxon>
        <taxon>Aphididae</taxon>
        <taxon>Macrosiphini</taxon>
        <taxon>Macrosiphum</taxon>
    </lineage>
</organism>
<dbReference type="GO" id="GO:0008076">
    <property type="term" value="C:voltage-gated potassium channel complex"/>
    <property type="evidence" value="ECO:0007669"/>
    <property type="project" value="InterPro"/>
</dbReference>
<evidence type="ECO:0000259" key="9">
    <source>
        <dbReference type="Pfam" id="PF03520"/>
    </source>
</evidence>
<evidence type="ECO:0000313" key="10">
    <source>
        <dbReference type="EMBL" id="CAI6375353.1"/>
    </source>
</evidence>
<dbReference type="PANTHER" id="PTHR47735">
    <property type="entry name" value="POTASSIUM VOLTAGE-GATED CHANNEL SUBFAMILY KQT MEMBER 4"/>
    <property type="match status" value="1"/>
</dbReference>
<name>A0AAV0Y3N5_9HEMI</name>
<evidence type="ECO:0000256" key="2">
    <source>
        <dbReference type="ARBA" id="ARBA00022448"/>
    </source>
</evidence>
<comment type="catalytic activity">
    <reaction evidence="7">
        <text>K(+)(in) = K(+)(out)</text>
        <dbReference type="Rhea" id="RHEA:29463"/>
        <dbReference type="ChEBI" id="CHEBI:29103"/>
    </reaction>
</comment>
<proteinExistence type="predicted"/>
<evidence type="ECO:0000256" key="3">
    <source>
        <dbReference type="ARBA" id="ARBA00022475"/>
    </source>
</evidence>
<gene>
    <name evidence="10" type="ORF">MEUPH1_LOCUS28867</name>
</gene>
<comment type="caution">
    <text evidence="10">The sequence shown here is derived from an EMBL/GenBank/DDBJ whole genome shotgun (WGS) entry which is preliminary data.</text>
</comment>
<dbReference type="PRINTS" id="PR01460">
    <property type="entry name" value="KCNQ1CHANNEL"/>
</dbReference>
<accession>A0AAV0Y3N5</accession>
<dbReference type="PANTHER" id="PTHR47735:SF14">
    <property type="entry name" value="POTASSIUM VOLTAGE-GATED CHANNEL SUBFAMILY KQT MEMBER 1"/>
    <property type="match status" value="1"/>
</dbReference>
<keyword evidence="11" id="KW-1185">Reference proteome</keyword>
<evidence type="ECO:0000256" key="1">
    <source>
        <dbReference type="ARBA" id="ARBA00004651"/>
    </source>
</evidence>
<dbReference type="Proteomes" id="UP001160148">
    <property type="component" value="Unassembled WGS sequence"/>
</dbReference>
<dbReference type="Pfam" id="PF03520">
    <property type="entry name" value="KCNQ_channel"/>
    <property type="match status" value="1"/>
</dbReference>
<dbReference type="Gene3D" id="6.10.140.1910">
    <property type="match status" value="2"/>
</dbReference>
<dbReference type="GO" id="GO:0005249">
    <property type="term" value="F:voltage-gated potassium channel activity"/>
    <property type="evidence" value="ECO:0007669"/>
    <property type="project" value="InterPro"/>
</dbReference>
<dbReference type="InterPro" id="IPR003937">
    <property type="entry name" value="K_chnl_volt-dep_KCNQ"/>
</dbReference>
<dbReference type="EMBL" id="CARXXK010001314">
    <property type="protein sequence ID" value="CAI6375353.1"/>
    <property type="molecule type" value="Genomic_DNA"/>
</dbReference>
<evidence type="ECO:0000256" key="4">
    <source>
        <dbReference type="ARBA" id="ARBA00022958"/>
    </source>
</evidence>
<feature type="domain" description="Potassium channel voltage dependent KCNQ C-terminal" evidence="9">
    <location>
        <begin position="140"/>
        <end position="276"/>
    </location>
</feature>
<keyword evidence="3" id="KW-0472">Membrane</keyword>
<feature type="compositionally biased region" description="Polar residues" evidence="8">
    <location>
        <begin position="94"/>
        <end position="107"/>
    </location>
</feature>
<feature type="non-terminal residue" evidence="10">
    <location>
        <position position="1"/>
    </location>
</feature>
<keyword evidence="5" id="KW-0406">Ion transport</keyword>
<protein>
    <recommendedName>
        <fullName evidence="9">Potassium channel voltage dependent KCNQ C-terminal domain-containing protein</fullName>
    </recommendedName>
</protein>
<dbReference type="InterPro" id="IPR005827">
    <property type="entry name" value="K_chnl_volt-dep_KCQN1"/>
</dbReference>
<dbReference type="AlphaFoldDB" id="A0AAV0Y3N5"/>
<keyword evidence="4" id="KW-0630">Potassium</keyword>
<evidence type="ECO:0000313" key="11">
    <source>
        <dbReference type="Proteomes" id="UP001160148"/>
    </source>
</evidence>
<reference evidence="10 11" key="1">
    <citation type="submission" date="2023-01" db="EMBL/GenBank/DDBJ databases">
        <authorList>
            <person name="Whitehead M."/>
        </authorList>
    </citation>
    <scope>NUCLEOTIDE SEQUENCE [LARGE SCALE GENOMIC DNA]</scope>
</reference>
<feature type="region of interest" description="Disordered" evidence="8">
    <location>
        <begin position="81"/>
        <end position="117"/>
    </location>
</feature>
<comment type="subcellular location">
    <subcellularLocation>
        <location evidence="1">Cell membrane</location>
        <topology evidence="1">Multi-pass membrane protein</topology>
    </subcellularLocation>
</comment>
<keyword evidence="6" id="KW-0407">Ion channel</keyword>
<evidence type="ECO:0000256" key="6">
    <source>
        <dbReference type="ARBA" id="ARBA00023303"/>
    </source>
</evidence>
<sequence length="292" mass="33499">GILGSGFALKVQQKQRQKHFNRQIPAAAMLIQCLWRCYAADKCFNSQATWDIYIKEPGHPKDNSSLSKSLIMQVAKRASVLKRKRSKSKMDTPGATNNNRDCPQAQTLPPPPRRDSDGEVVFYIEEPKATTPNRVRREARGYVSQTSSVTEAASDEVDLEMEPERVTTLTDVHKNAIRAIRKIKYFVARRKFQQARKPYDVRDVIEQYSQGHLNMMVRIKELQRRLDQTLGKPGSYLAGIDRSGNVKPMTIGARLYRLEQQLSIMDKKLDQLVYLLNVQTHRQQFPALEEQV</sequence>
<evidence type="ECO:0000256" key="7">
    <source>
        <dbReference type="ARBA" id="ARBA00034430"/>
    </source>
</evidence>